<keyword evidence="2" id="KW-1133">Transmembrane helix</keyword>
<keyword evidence="2" id="KW-0812">Transmembrane</keyword>
<accession>J7RGJ3</accession>
<dbReference type="HOGENOM" id="CLU_976707_0_0_1"/>
<dbReference type="GeneID" id="24093093"/>
<feature type="transmembrane region" description="Helical" evidence="2">
    <location>
        <begin position="155"/>
        <end position="174"/>
    </location>
</feature>
<dbReference type="Proteomes" id="UP000006352">
    <property type="component" value="Unassembled WGS sequence"/>
</dbReference>
<evidence type="ECO:0000313" key="4">
    <source>
        <dbReference type="Proteomes" id="UP000006352"/>
    </source>
</evidence>
<evidence type="ECO:0000256" key="2">
    <source>
        <dbReference type="SAM" id="Phobius"/>
    </source>
</evidence>
<reference evidence="3 4" key="1">
    <citation type="journal article" date="2012" name="Appl. Environ. Microbiol.">
        <title>Short-read sequencing for genomic analysis of the brown rot fungus Fibroporia radiculosa.</title>
        <authorList>
            <person name="Tang J.D."/>
            <person name="Perkins A.D."/>
            <person name="Sonstegard T.S."/>
            <person name="Schroeder S.G."/>
            <person name="Burgess S.C."/>
            <person name="Diehl S.V."/>
        </authorList>
    </citation>
    <scope>NUCLEOTIDE SEQUENCE [LARGE SCALE GENOMIC DNA]</scope>
    <source>
        <strain evidence="3 4">TFFH 294</strain>
    </source>
</reference>
<keyword evidence="2" id="KW-0472">Membrane</keyword>
<gene>
    <name evidence="3" type="ORF">FIBRA_00176</name>
</gene>
<dbReference type="RefSeq" id="XP_012177465.1">
    <property type="nucleotide sequence ID" value="XM_012322075.1"/>
</dbReference>
<protein>
    <submittedName>
        <fullName evidence="3">Uncharacterized protein</fullName>
    </submittedName>
</protein>
<dbReference type="EMBL" id="HE796871">
    <property type="protein sequence ID" value="CCL98182.1"/>
    <property type="molecule type" value="Genomic_DNA"/>
</dbReference>
<proteinExistence type="predicted"/>
<organism evidence="3 4">
    <name type="scientific">Fibroporia radiculosa</name>
    <dbReference type="NCBI Taxonomy" id="599839"/>
    <lineage>
        <taxon>Eukaryota</taxon>
        <taxon>Fungi</taxon>
        <taxon>Dikarya</taxon>
        <taxon>Basidiomycota</taxon>
        <taxon>Agaricomycotina</taxon>
        <taxon>Agaricomycetes</taxon>
        <taxon>Polyporales</taxon>
        <taxon>Fibroporiaceae</taxon>
        <taxon>Fibroporia</taxon>
    </lineage>
</organism>
<evidence type="ECO:0000313" key="3">
    <source>
        <dbReference type="EMBL" id="CCL98182.1"/>
    </source>
</evidence>
<dbReference type="AlphaFoldDB" id="J7RGJ3"/>
<feature type="region of interest" description="Disordered" evidence="1">
    <location>
        <begin position="82"/>
        <end position="119"/>
    </location>
</feature>
<keyword evidence="4" id="KW-1185">Reference proteome</keyword>
<name>J7RGJ3_9APHY</name>
<evidence type="ECO:0000256" key="1">
    <source>
        <dbReference type="SAM" id="MobiDB-lite"/>
    </source>
</evidence>
<sequence>MSAPPDLSPRLCGNLRMSSARPALANGRSLLAFAGSVASDAGPGSAECFQIKTQRSGGARAEQACPGHDTAKAMVQARAPERRGADAAREPGICFPEPDAGESSKTEEEEEEEERWAARSKRDGRRWLIAGAPSASAVESRSGSRRPLSAISTSVLMRHASLLLLLLLLCLVLASSRAAAIPMPLLQLVRCSPLPDHAQVSLPIVQPSPFSTSSFLPALSTTPGRSPALVVLPPRLAAPVRPRFFASMAPPFAPPARQAPPHAHAHLPPHLAHLSRLRRRRRLEQ</sequence>
<dbReference type="InParanoid" id="J7RGJ3"/>